<dbReference type="InterPro" id="IPR039425">
    <property type="entry name" value="RNA_pol_sigma-70-like"/>
</dbReference>
<gene>
    <name evidence="7" type="primary">sigW_9</name>
    <name evidence="7" type="ORF">Pan189_42850</name>
</gene>
<keyword evidence="3" id="KW-0731">Sigma factor</keyword>
<sequence length="220" mass="24082">MPPEYDNTAEADLVQRIGSGDAHALAEFVELKRPQLTAYVDRQLGSKLRQKVEPSDIVQEAAMSALSGFADVEFGDRDPFGWLCSLCDRRIVDAHRRYVGAQKRSASKEVGLQAGKAAAGSEAGGLIDILSVSLTSASSAVVRDERAVRMRDMLLKLPELNREVLKLRYVDGLPSKEIADRVGKSDGATRVLLTRSLDKLQKELADDDLFHTFVNAAKGR</sequence>
<name>A0A517R7R6_9PLAN</name>
<dbReference type="PANTHER" id="PTHR43133">
    <property type="entry name" value="RNA POLYMERASE ECF-TYPE SIGMA FACTO"/>
    <property type="match status" value="1"/>
</dbReference>
<evidence type="ECO:0000259" key="6">
    <source>
        <dbReference type="Pfam" id="PF08281"/>
    </source>
</evidence>
<dbReference type="GO" id="GO:0003677">
    <property type="term" value="F:DNA binding"/>
    <property type="evidence" value="ECO:0007669"/>
    <property type="project" value="UniProtKB-KW"/>
</dbReference>
<dbReference type="Pfam" id="PF08281">
    <property type="entry name" value="Sigma70_r4_2"/>
    <property type="match status" value="1"/>
</dbReference>
<dbReference type="Proteomes" id="UP000317318">
    <property type="component" value="Chromosome"/>
</dbReference>
<dbReference type="PANTHER" id="PTHR43133:SF58">
    <property type="entry name" value="ECF RNA POLYMERASE SIGMA FACTOR SIGD"/>
    <property type="match status" value="1"/>
</dbReference>
<feature type="domain" description="RNA polymerase sigma factor 70 region 4 type 2" evidence="6">
    <location>
        <begin position="149"/>
        <end position="200"/>
    </location>
</feature>
<dbReference type="GO" id="GO:0006352">
    <property type="term" value="P:DNA-templated transcription initiation"/>
    <property type="evidence" value="ECO:0007669"/>
    <property type="project" value="InterPro"/>
</dbReference>
<dbReference type="SUPFAM" id="SSF88946">
    <property type="entry name" value="Sigma2 domain of RNA polymerase sigma factors"/>
    <property type="match status" value="1"/>
</dbReference>
<keyword evidence="2" id="KW-0805">Transcription regulation</keyword>
<dbReference type="InterPro" id="IPR013324">
    <property type="entry name" value="RNA_pol_sigma_r3/r4-like"/>
</dbReference>
<accession>A0A517R7R6</accession>
<dbReference type="Gene3D" id="1.10.10.10">
    <property type="entry name" value="Winged helix-like DNA-binding domain superfamily/Winged helix DNA-binding domain"/>
    <property type="match status" value="1"/>
</dbReference>
<dbReference type="CDD" id="cd06171">
    <property type="entry name" value="Sigma70_r4"/>
    <property type="match status" value="1"/>
</dbReference>
<protein>
    <submittedName>
        <fullName evidence="7">ECF RNA polymerase sigma factor SigW</fullName>
    </submittedName>
</protein>
<evidence type="ECO:0000313" key="7">
    <source>
        <dbReference type="EMBL" id="QDT39873.1"/>
    </source>
</evidence>
<keyword evidence="4" id="KW-0238">DNA-binding</keyword>
<dbReference type="GO" id="GO:0016987">
    <property type="term" value="F:sigma factor activity"/>
    <property type="evidence" value="ECO:0007669"/>
    <property type="project" value="UniProtKB-KW"/>
</dbReference>
<dbReference type="RefSeq" id="WP_310820854.1">
    <property type="nucleotide sequence ID" value="NZ_CP036268.1"/>
</dbReference>
<keyword evidence="8" id="KW-1185">Reference proteome</keyword>
<dbReference type="EMBL" id="CP036268">
    <property type="protein sequence ID" value="QDT39873.1"/>
    <property type="molecule type" value="Genomic_DNA"/>
</dbReference>
<evidence type="ECO:0000256" key="3">
    <source>
        <dbReference type="ARBA" id="ARBA00023082"/>
    </source>
</evidence>
<comment type="similarity">
    <text evidence="1">Belongs to the sigma-70 factor family. ECF subfamily.</text>
</comment>
<evidence type="ECO:0000256" key="1">
    <source>
        <dbReference type="ARBA" id="ARBA00010641"/>
    </source>
</evidence>
<evidence type="ECO:0000313" key="8">
    <source>
        <dbReference type="Proteomes" id="UP000317318"/>
    </source>
</evidence>
<dbReference type="KEGG" id="svp:Pan189_42850"/>
<dbReference type="InterPro" id="IPR014284">
    <property type="entry name" value="RNA_pol_sigma-70_dom"/>
</dbReference>
<dbReference type="Gene3D" id="1.10.1740.10">
    <property type="match status" value="1"/>
</dbReference>
<evidence type="ECO:0000256" key="4">
    <source>
        <dbReference type="ARBA" id="ARBA00023125"/>
    </source>
</evidence>
<organism evidence="7 8">
    <name type="scientific">Stratiformator vulcanicus</name>
    <dbReference type="NCBI Taxonomy" id="2527980"/>
    <lineage>
        <taxon>Bacteria</taxon>
        <taxon>Pseudomonadati</taxon>
        <taxon>Planctomycetota</taxon>
        <taxon>Planctomycetia</taxon>
        <taxon>Planctomycetales</taxon>
        <taxon>Planctomycetaceae</taxon>
        <taxon>Stratiformator</taxon>
    </lineage>
</organism>
<dbReference type="NCBIfam" id="TIGR02937">
    <property type="entry name" value="sigma70-ECF"/>
    <property type="match status" value="1"/>
</dbReference>
<keyword evidence="5" id="KW-0804">Transcription</keyword>
<evidence type="ECO:0000256" key="5">
    <source>
        <dbReference type="ARBA" id="ARBA00023163"/>
    </source>
</evidence>
<proteinExistence type="inferred from homology"/>
<dbReference type="InterPro" id="IPR013249">
    <property type="entry name" value="RNA_pol_sigma70_r4_t2"/>
</dbReference>
<dbReference type="SUPFAM" id="SSF88659">
    <property type="entry name" value="Sigma3 and sigma4 domains of RNA polymerase sigma factors"/>
    <property type="match status" value="1"/>
</dbReference>
<dbReference type="InterPro" id="IPR013325">
    <property type="entry name" value="RNA_pol_sigma_r2"/>
</dbReference>
<dbReference type="InterPro" id="IPR036388">
    <property type="entry name" value="WH-like_DNA-bd_sf"/>
</dbReference>
<evidence type="ECO:0000256" key="2">
    <source>
        <dbReference type="ARBA" id="ARBA00023015"/>
    </source>
</evidence>
<dbReference type="AlphaFoldDB" id="A0A517R7R6"/>
<reference evidence="7 8" key="1">
    <citation type="submission" date="2019-02" db="EMBL/GenBank/DDBJ databases">
        <title>Deep-cultivation of Planctomycetes and their phenomic and genomic characterization uncovers novel biology.</title>
        <authorList>
            <person name="Wiegand S."/>
            <person name="Jogler M."/>
            <person name="Boedeker C."/>
            <person name="Pinto D."/>
            <person name="Vollmers J."/>
            <person name="Rivas-Marin E."/>
            <person name="Kohn T."/>
            <person name="Peeters S.H."/>
            <person name="Heuer A."/>
            <person name="Rast P."/>
            <person name="Oberbeckmann S."/>
            <person name="Bunk B."/>
            <person name="Jeske O."/>
            <person name="Meyerdierks A."/>
            <person name="Storesund J.E."/>
            <person name="Kallscheuer N."/>
            <person name="Luecker S."/>
            <person name="Lage O.M."/>
            <person name="Pohl T."/>
            <person name="Merkel B.J."/>
            <person name="Hornburger P."/>
            <person name="Mueller R.-W."/>
            <person name="Bruemmer F."/>
            <person name="Labrenz M."/>
            <person name="Spormann A.M."/>
            <person name="Op den Camp H."/>
            <person name="Overmann J."/>
            <person name="Amann R."/>
            <person name="Jetten M.S.M."/>
            <person name="Mascher T."/>
            <person name="Medema M.H."/>
            <person name="Devos D.P."/>
            <person name="Kaster A.-K."/>
            <person name="Ovreas L."/>
            <person name="Rohde M."/>
            <person name="Galperin M.Y."/>
            <person name="Jogler C."/>
        </authorList>
    </citation>
    <scope>NUCLEOTIDE SEQUENCE [LARGE SCALE GENOMIC DNA]</scope>
    <source>
        <strain evidence="7 8">Pan189</strain>
    </source>
</reference>